<dbReference type="GO" id="GO:0051377">
    <property type="term" value="F:mannose-ethanolamine phosphotransferase activity"/>
    <property type="evidence" value="ECO:0007669"/>
    <property type="project" value="UniProtKB-UniRule"/>
</dbReference>
<dbReference type="Gene3D" id="3.40.720.10">
    <property type="entry name" value="Alkaline Phosphatase, subunit A"/>
    <property type="match status" value="1"/>
</dbReference>
<keyword evidence="1" id="KW-0472">Membrane</keyword>
<feature type="transmembrane region" description="Helical" evidence="1">
    <location>
        <begin position="672"/>
        <end position="691"/>
    </location>
</feature>
<sequence>MQAYLREKLGFTNGLTYEKGHSRRWSFSKWKKQMTPQKENVAESKDSGVTATGRVYHANLSLLAVDQTSDSVHFLHLSPPPPRAPVSLRHEHRRELKGKNAIIPQRDIKPSVLDGNRPSNRVILVVIEGLRWDIFNTRGNISKFSTEIKKRGKVGPIYVNVPSARYRGLIRMITGVPGDDATNQTANVFHSARTVYIGPSSLGNMLNNINRSYSYPEAWENLTVGPKQTKGDEWVFETWYHLLSKSIFNNEEANMFFFYLNGFDLASQLDGPLSYRALKELKYIFDSLEVVYSNTEKFFPDSKTSYIVTSDYGFVEGDEDAENSLNESMVPLITWGAGLAGTNQITAEDASRLIRKGHVRQVDLAPFISYLIGTEIPFNNFGDAPIIRLSKNKDRARSLLLNAKQLAELFLSFEKEYSFGLASFCSPLDKNYIDTYLSEITKAISNEDYYLSISRSQDLIDKALNGIGYYRNYESNILWICALISLVGWTLVTLGWVAEKVKVTPLIQREMVPEGQENVQSNTKSLTIFQRFFTPIFAVHTICFVIFCITTGVLLFISAPLIISLAAILATTISWLAAKCSLDWFRLYKSLALNNVKIKKEKPLMYLIYFVVFTCFLSYPIVVQIMLSFAIMFSALSDLRYSPGQHLAYWMLSSLSYLILLHYSFNIPYLPVLIIAAMLSSHASLINFALIPESSITLYNQLMFLFSLLMRPLAYLFLMPSVLSMLIGPIPPQTTQSRSPEIIQPITVETSL</sequence>
<feature type="transmembrane region" description="Helical" evidence="1">
    <location>
        <begin position="703"/>
        <end position="728"/>
    </location>
</feature>
<organism evidence="2 3">
    <name type="scientific">Nezara viridula</name>
    <name type="common">Southern green stink bug</name>
    <name type="synonym">Cimex viridulus</name>
    <dbReference type="NCBI Taxonomy" id="85310"/>
    <lineage>
        <taxon>Eukaryota</taxon>
        <taxon>Metazoa</taxon>
        <taxon>Ecdysozoa</taxon>
        <taxon>Arthropoda</taxon>
        <taxon>Hexapoda</taxon>
        <taxon>Insecta</taxon>
        <taxon>Pterygota</taxon>
        <taxon>Neoptera</taxon>
        <taxon>Paraneoptera</taxon>
        <taxon>Hemiptera</taxon>
        <taxon>Heteroptera</taxon>
        <taxon>Panheteroptera</taxon>
        <taxon>Pentatomomorpha</taxon>
        <taxon>Pentatomoidea</taxon>
        <taxon>Pentatomidae</taxon>
        <taxon>Pentatominae</taxon>
        <taxon>Nezara</taxon>
    </lineage>
</organism>
<gene>
    <name evidence="2" type="ORF">NEZAVI_LOCUS11748</name>
</gene>
<reference evidence="2" key="1">
    <citation type="submission" date="2022-01" db="EMBL/GenBank/DDBJ databases">
        <authorList>
            <person name="King R."/>
        </authorList>
    </citation>
    <scope>NUCLEOTIDE SEQUENCE</scope>
</reference>
<comment type="subcellular location">
    <subcellularLocation>
        <location evidence="1">Endoplasmic reticulum membrane</location>
        <topology evidence="1">Multi-pass membrane protein</topology>
    </subcellularLocation>
</comment>
<proteinExistence type="inferred from homology"/>
<dbReference type="InterPro" id="IPR007070">
    <property type="entry name" value="GPI_EtnP_transferase_1"/>
</dbReference>
<dbReference type="EMBL" id="OV725081">
    <property type="protein sequence ID" value="CAH1403075.1"/>
    <property type="molecule type" value="Genomic_DNA"/>
</dbReference>
<feature type="transmembrane region" description="Helical" evidence="1">
    <location>
        <begin position="606"/>
        <end position="635"/>
    </location>
</feature>
<keyword evidence="1" id="KW-0812">Transmembrane</keyword>
<protein>
    <recommendedName>
        <fullName evidence="1">GPI ethanolamine phosphate transferase 1</fullName>
        <ecNumber evidence="1">2.-.-.-</ecNumber>
    </recommendedName>
</protein>
<dbReference type="SUPFAM" id="SSF53649">
    <property type="entry name" value="Alkaline phosphatase-like"/>
    <property type="match status" value="1"/>
</dbReference>
<evidence type="ECO:0000256" key="1">
    <source>
        <dbReference type="RuleBase" id="RU367138"/>
    </source>
</evidence>
<feature type="transmembrane region" description="Helical" evidence="1">
    <location>
        <begin position="647"/>
        <end position="665"/>
    </location>
</feature>
<dbReference type="InterPro" id="IPR017850">
    <property type="entry name" value="Alkaline_phosphatase_core_sf"/>
</dbReference>
<comment type="similarity">
    <text evidence="1">Belongs to the PIGG/PIGN/PIGO family. PIGN subfamily.</text>
</comment>
<dbReference type="PANTHER" id="PTHR12250">
    <property type="entry name" value="PHOSPHATIDYLINOSITOL GLYCAN, CLASS N"/>
    <property type="match status" value="1"/>
</dbReference>
<comment type="caution">
    <text evidence="1">Lacks conserved residue(s) required for the propagation of feature annotation.</text>
</comment>
<dbReference type="OrthoDB" id="2748310at2759"/>
<evidence type="ECO:0000313" key="3">
    <source>
        <dbReference type="Proteomes" id="UP001152798"/>
    </source>
</evidence>
<feature type="transmembrane region" description="Helical" evidence="1">
    <location>
        <begin position="563"/>
        <end position="585"/>
    </location>
</feature>
<feature type="transmembrane region" description="Helical" evidence="1">
    <location>
        <begin position="532"/>
        <end position="557"/>
    </location>
</feature>
<comment type="function">
    <text evidence="1">Ethanolamine phosphate transferase involved in glycosylphosphatidylinositol-anchor biosynthesis. Transfers ethanolamine phosphate to the first alpha-1,4-linked mannose of the glycosylphosphatidylinositol precursor of GPI-anchor.</text>
</comment>
<dbReference type="AlphaFoldDB" id="A0A9P0MSM8"/>
<dbReference type="PANTHER" id="PTHR12250:SF0">
    <property type="entry name" value="GPI ETHANOLAMINE PHOSPHATE TRANSFERASE 1"/>
    <property type="match status" value="1"/>
</dbReference>
<dbReference type="GO" id="GO:0006506">
    <property type="term" value="P:GPI anchor biosynthetic process"/>
    <property type="evidence" value="ECO:0007669"/>
    <property type="project" value="UniProtKB-KW"/>
</dbReference>
<accession>A0A9P0MSM8</accession>
<keyword evidence="1" id="KW-0808">Transferase</keyword>
<keyword evidence="3" id="KW-1185">Reference proteome</keyword>
<evidence type="ECO:0000313" key="2">
    <source>
        <dbReference type="EMBL" id="CAH1403075.1"/>
    </source>
</evidence>
<keyword evidence="1" id="KW-0337">GPI-anchor biosynthesis</keyword>
<keyword evidence="1" id="KW-0256">Endoplasmic reticulum</keyword>
<feature type="transmembrane region" description="Helical" evidence="1">
    <location>
        <begin position="477"/>
        <end position="498"/>
    </location>
</feature>
<name>A0A9P0MSM8_NEZVI</name>
<dbReference type="Proteomes" id="UP001152798">
    <property type="component" value="Chromosome 5"/>
</dbReference>
<keyword evidence="1" id="KW-1133">Transmembrane helix</keyword>
<comment type="pathway">
    <text evidence="1">Glycolipid biosynthesis; glycosylphosphatidylinositol-anchor biosynthesis.</text>
</comment>
<dbReference type="EC" id="2.-.-.-" evidence="1"/>
<dbReference type="GO" id="GO:0005789">
    <property type="term" value="C:endoplasmic reticulum membrane"/>
    <property type="evidence" value="ECO:0007669"/>
    <property type="project" value="UniProtKB-SubCell"/>
</dbReference>